<protein>
    <submittedName>
        <fullName evidence="3">Uncharacterized protein LOC118879920</fullName>
    </submittedName>
</protein>
<dbReference type="AlphaFoldDB" id="A0A8B8V314"/>
<keyword evidence="2" id="KW-1185">Reference proteome</keyword>
<proteinExistence type="predicted"/>
<dbReference type="KEGG" id="bmus:118879920"/>
<feature type="region of interest" description="Disordered" evidence="1">
    <location>
        <begin position="73"/>
        <end position="97"/>
    </location>
</feature>
<dbReference type="OrthoDB" id="10538539at2759"/>
<sequence>MVSTLDSESSDPSSNLGGTFPFRQRPAIFYSVSSRKRTRASDARCLDALSRPRILLSPALDPTVWVPRRRLPGPATLLPPPVPRSRVPRALPPPPEENRLLRVARSTRTWRAGGGGRARGVPAGPWRLCPSRAIGGPGPAAQGRSDQASATCSSGHPGSRGRKAEAAPTESCPARGLRPASLVTNCAVVPHCSRFYHQKGNMEDKRIY</sequence>
<evidence type="ECO:0000256" key="1">
    <source>
        <dbReference type="SAM" id="MobiDB-lite"/>
    </source>
</evidence>
<reference evidence="3" key="1">
    <citation type="submission" date="2025-08" db="UniProtKB">
        <authorList>
            <consortium name="RefSeq"/>
        </authorList>
    </citation>
    <scope>IDENTIFICATION</scope>
    <source>
        <tissue evidence="3">Epidermis and Blubber</tissue>
    </source>
</reference>
<dbReference type="GeneID" id="118879920"/>
<gene>
    <name evidence="3" type="primary">LOC118879920</name>
</gene>
<evidence type="ECO:0000313" key="2">
    <source>
        <dbReference type="Proteomes" id="UP000694857"/>
    </source>
</evidence>
<accession>A0A8B8V314</accession>
<feature type="compositionally biased region" description="Polar residues" evidence="1">
    <location>
        <begin position="144"/>
        <end position="156"/>
    </location>
</feature>
<organism evidence="2 3">
    <name type="scientific">Balaenoptera musculus</name>
    <name type="common">Blue whale</name>
    <dbReference type="NCBI Taxonomy" id="9771"/>
    <lineage>
        <taxon>Eukaryota</taxon>
        <taxon>Metazoa</taxon>
        <taxon>Chordata</taxon>
        <taxon>Craniata</taxon>
        <taxon>Vertebrata</taxon>
        <taxon>Euteleostomi</taxon>
        <taxon>Mammalia</taxon>
        <taxon>Eutheria</taxon>
        <taxon>Laurasiatheria</taxon>
        <taxon>Artiodactyla</taxon>
        <taxon>Whippomorpha</taxon>
        <taxon>Cetacea</taxon>
        <taxon>Mysticeti</taxon>
        <taxon>Balaenopteridae</taxon>
        <taxon>Balaenoptera</taxon>
    </lineage>
</organism>
<name>A0A8B8V314_BALMU</name>
<dbReference type="Proteomes" id="UP000694857">
    <property type="component" value="Chromosome 1"/>
</dbReference>
<evidence type="ECO:0000313" key="3">
    <source>
        <dbReference type="RefSeq" id="XP_036679090.1"/>
    </source>
</evidence>
<feature type="region of interest" description="Disordered" evidence="1">
    <location>
        <begin position="134"/>
        <end position="175"/>
    </location>
</feature>
<dbReference type="RefSeq" id="XP_036679090.1">
    <property type="nucleotide sequence ID" value="XM_036823195.1"/>
</dbReference>